<evidence type="ECO:0000256" key="4">
    <source>
        <dbReference type="ARBA" id="ARBA00023242"/>
    </source>
</evidence>
<keyword evidence="8" id="KW-1185">Reference proteome</keyword>
<dbReference type="SMART" id="SM00512">
    <property type="entry name" value="Skp1"/>
    <property type="match status" value="1"/>
</dbReference>
<evidence type="ECO:0000313" key="7">
    <source>
        <dbReference type="EMBL" id="GMM57473.1"/>
    </source>
</evidence>
<dbReference type="SUPFAM" id="SSF54695">
    <property type="entry name" value="POZ domain"/>
    <property type="match status" value="1"/>
</dbReference>
<reference evidence="7 8" key="1">
    <citation type="journal article" date="2023" name="Elife">
        <title>Identification of key yeast species and microbe-microbe interactions impacting larval growth of Drosophila in the wild.</title>
        <authorList>
            <person name="Mure A."/>
            <person name="Sugiura Y."/>
            <person name="Maeda R."/>
            <person name="Honda K."/>
            <person name="Sakurai N."/>
            <person name="Takahashi Y."/>
            <person name="Watada M."/>
            <person name="Katoh T."/>
            <person name="Gotoh A."/>
            <person name="Gotoh Y."/>
            <person name="Taniguchi I."/>
            <person name="Nakamura K."/>
            <person name="Hayashi T."/>
            <person name="Katayama T."/>
            <person name="Uemura T."/>
            <person name="Hattori Y."/>
        </authorList>
    </citation>
    <scope>NUCLEOTIDE SEQUENCE [LARGE SCALE GENOMIC DNA]</scope>
    <source>
        <strain evidence="7 8">KH-74</strain>
    </source>
</reference>
<dbReference type="GO" id="GO:0006511">
    <property type="term" value="P:ubiquitin-dependent protein catabolic process"/>
    <property type="evidence" value="ECO:0007669"/>
    <property type="project" value="InterPro"/>
</dbReference>
<sequence>MTDTSAPETVYLIGSDDTEHAVARTHAMQSSTLRSILEGAFSDSTARINMPSMRGEVLDKVVEYLDFKYRRQHPEDAGNGDGNDNEDVDEDGLANFNIPTALSLDLLLAADYLDI</sequence>
<feature type="domain" description="SKP1 component POZ" evidence="6">
    <location>
        <begin position="10"/>
        <end position="67"/>
    </location>
</feature>
<evidence type="ECO:0000256" key="2">
    <source>
        <dbReference type="ARBA" id="ARBA00009993"/>
    </source>
</evidence>
<dbReference type="AlphaFoldDB" id="A0AAV5S1N6"/>
<dbReference type="InterPro" id="IPR039948">
    <property type="entry name" value="ELC1"/>
</dbReference>
<evidence type="ECO:0000313" key="8">
    <source>
        <dbReference type="Proteomes" id="UP001377567"/>
    </source>
</evidence>
<evidence type="ECO:0000256" key="5">
    <source>
        <dbReference type="SAM" id="MobiDB-lite"/>
    </source>
</evidence>
<dbReference type="Gene3D" id="3.30.710.10">
    <property type="entry name" value="Potassium Channel Kv1.1, Chain A"/>
    <property type="match status" value="1"/>
</dbReference>
<comment type="similarity">
    <text evidence="2">Belongs to the SKP1 family.</text>
</comment>
<dbReference type="PANTHER" id="PTHR20648">
    <property type="entry name" value="ELONGIN-C"/>
    <property type="match status" value="1"/>
</dbReference>
<protein>
    <recommendedName>
        <fullName evidence="3">Elongin-C</fullName>
    </recommendedName>
</protein>
<dbReference type="Pfam" id="PF03931">
    <property type="entry name" value="Skp1_POZ"/>
    <property type="match status" value="1"/>
</dbReference>
<dbReference type="GO" id="GO:0005634">
    <property type="term" value="C:nucleus"/>
    <property type="evidence" value="ECO:0007669"/>
    <property type="project" value="UniProtKB-SubCell"/>
</dbReference>
<evidence type="ECO:0000259" key="6">
    <source>
        <dbReference type="Pfam" id="PF03931"/>
    </source>
</evidence>
<gene>
    <name evidence="7" type="ORF">DAKH74_040890</name>
</gene>
<comment type="subcellular location">
    <subcellularLocation>
        <location evidence="1">Nucleus</location>
    </subcellularLocation>
</comment>
<dbReference type="Proteomes" id="UP001377567">
    <property type="component" value="Unassembled WGS sequence"/>
</dbReference>
<name>A0AAV5S1N6_MAUHU</name>
<keyword evidence="4" id="KW-0539">Nucleus</keyword>
<dbReference type="EMBL" id="BTGD01000013">
    <property type="protein sequence ID" value="GMM57473.1"/>
    <property type="molecule type" value="Genomic_DNA"/>
</dbReference>
<evidence type="ECO:0000256" key="1">
    <source>
        <dbReference type="ARBA" id="ARBA00004123"/>
    </source>
</evidence>
<feature type="region of interest" description="Disordered" evidence="5">
    <location>
        <begin position="72"/>
        <end position="92"/>
    </location>
</feature>
<dbReference type="InterPro" id="IPR011333">
    <property type="entry name" value="SKP1/BTB/POZ_sf"/>
</dbReference>
<dbReference type="InterPro" id="IPR001232">
    <property type="entry name" value="SKP1-like"/>
</dbReference>
<comment type="caution">
    <text evidence="7">The sequence shown here is derived from an EMBL/GenBank/DDBJ whole genome shotgun (WGS) entry which is preliminary data.</text>
</comment>
<accession>A0AAV5S1N6</accession>
<evidence type="ECO:0000256" key="3">
    <source>
        <dbReference type="ARBA" id="ARBA00021347"/>
    </source>
</evidence>
<feature type="compositionally biased region" description="Acidic residues" evidence="5">
    <location>
        <begin position="83"/>
        <end position="92"/>
    </location>
</feature>
<proteinExistence type="inferred from homology"/>
<dbReference type="InterPro" id="IPR016073">
    <property type="entry name" value="Skp1_comp_POZ"/>
</dbReference>
<organism evidence="7 8">
    <name type="scientific">Maudiozyma humilis</name>
    <name type="common">Sour dough yeast</name>
    <name type="synonym">Kazachstania humilis</name>
    <dbReference type="NCBI Taxonomy" id="51915"/>
    <lineage>
        <taxon>Eukaryota</taxon>
        <taxon>Fungi</taxon>
        <taxon>Dikarya</taxon>
        <taxon>Ascomycota</taxon>
        <taxon>Saccharomycotina</taxon>
        <taxon>Saccharomycetes</taxon>
        <taxon>Saccharomycetales</taxon>
        <taxon>Saccharomycetaceae</taxon>
        <taxon>Maudiozyma</taxon>
    </lineage>
</organism>
<dbReference type="FunFam" id="3.30.710.10:FF:000035">
    <property type="entry name" value="Elongin C transcription elongation factor"/>
    <property type="match status" value="1"/>
</dbReference>